<keyword evidence="3" id="KW-0648">Protein biosynthesis</keyword>
<dbReference type="EMBL" id="KZ819634">
    <property type="protein sequence ID" value="PWN93417.1"/>
    <property type="molecule type" value="Genomic_DNA"/>
</dbReference>
<evidence type="ECO:0000313" key="3">
    <source>
        <dbReference type="EMBL" id="PWN93417.1"/>
    </source>
</evidence>
<feature type="region of interest" description="Disordered" evidence="2">
    <location>
        <begin position="730"/>
        <end position="775"/>
    </location>
</feature>
<feature type="compositionally biased region" description="Acidic residues" evidence="2">
    <location>
        <begin position="339"/>
        <end position="353"/>
    </location>
</feature>
<accession>A0A316YVH0</accession>
<feature type="compositionally biased region" description="Acidic residues" evidence="2">
    <location>
        <begin position="806"/>
        <end position="826"/>
    </location>
</feature>
<dbReference type="OrthoDB" id="26970at2759"/>
<dbReference type="InterPro" id="IPR007991">
    <property type="entry name" value="RNA_pol_I_trans_ini_fac_RRN3"/>
</dbReference>
<keyword evidence="3" id="KW-0396">Initiation factor</keyword>
<feature type="compositionally biased region" description="Low complexity" evidence="2">
    <location>
        <begin position="738"/>
        <end position="751"/>
    </location>
</feature>
<dbReference type="PANTHER" id="PTHR12790">
    <property type="entry name" value="TRANSCRIPTION INITIATION FACTOR IA RRN3"/>
    <property type="match status" value="1"/>
</dbReference>
<feature type="region of interest" description="Disordered" evidence="2">
    <location>
        <begin position="339"/>
        <end position="416"/>
    </location>
</feature>
<sequence length="877" mass="95969">MVTALGPTPLVVSTNKDSPTTFHAPGPTPAKRRSASSVPNPSKRHSTMKRYLSDEGSDEDNNGDEGGVKRGTPQASVPNSPQRIKSSLKGGAASLPGVTSSPTDGYRRGMYISFVDNALAERMRGNEASYNELVAQFKLSDPSRVSTGPNPTQLLSWLGALTHVVSSLDKRSHSLLIDSIISLPWTTMGGDVFARTWTRFVCALCSTRSEWLSTVLNRAVQGLTYRSDWRALAYASAAATTSPSTGAPTRRVIYGRIHSLLRSLLSLIPTMPSVLQPLLLRHLPRKRDGVKHFTVYVRNALQVCEYADELKQGVLAAIVSKAIEIDVEIQMDYEELEDLEGDDDGDDMDSDAEEEHRADEEDPFDGALDDEDVDDSESEGEDVNLDDLDSGDEDGEEEGEEQEEGKGKRKPLNRSKEAMAKVANARKLSAKLDAIMTEVFAHLEGFDKRCMSVCMGGSDVKTPTLERSSSTSSITYAPLSFSRASVLRQEQFYLLAALFQRMVLPTFKSRNVQFLLFWASSLDQEFSDVFLGHLMEKALVGRGEDSDYATVQEEPAIIRIASASYVASLVSRAKFVPRDQVRAVVDHLCVYLDAYLSEHASAYAAMASSTTHGFGAAEGPHAVFYAVAQAVFYIFCFRWRDLRIPTPAGPTPKVSVSMSSSSEADEMDDEGAGTPWRWADSLAIVQRVIMSPFNPLANCTSAVVNQFASIAQHTGFLYCYSIIERNQRSATTKKSRDASSPSSSDGSSTSSNEDGEQKKQVQTTQTADRLDTFFPFDPYRLPSSSKWVEPLYRPWSEAAPPGLAGEESDSEDDDDEDDEEEEEEEPQGLKIPSMTSSRPRKRGAAEFGSSLGTSQSASTSTDQSDISQSLDAMSISQ</sequence>
<dbReference type="GeneID" id="37041378"/>
<dbReference type="GO" id="GO:0003743">
    <property type="term" value="F:translation initiation factor activity"/>
    <property type="evidence" value="ECO:0007669"/>
    <property type="project" value="UniProtKB-KW"/>
</dbReference>
<feature type="region of interest" description="Disordered" evidence="2">
    <location>
        <begin position="650"/>
        <end position="672"/>
    </location>
</feature>
<comment type="similarity">
    <text evidence="1">Belongs to the RRN3 family.</text>
</comment>
<feature type="compositionally biased region" description="Polar residues" evidence="2">
    <location>
        <begin position="11"/>
        <end position="21"/>
    </location>
</feature>
<proteinExistence type="inferred from homology"/>
<evidence type="ECO:0000256" key="1">
    <source>
        <dbReference type="ARBA" id="ARBA00010098"/>
    </source>
</evidence>
<dbReference type="GO" id="GO:0006361">
    <property type="term" value="P:transcription initiation at RNA polymerase I promoter"/>
    <property type="evidence" value="ECO:0007669"/>
    <property type="project" value="InterPro"/>
</dbReference>
<dbReference type="InParanoid" id="A0A316YVH0"/>
<feature type="region of interest" description="Disordered" evidence="2">
    <location>
        <begin position="1"/>
        <end position="102"/>
    </location>
</feature>
<dbReference type="STRING" id="215250.A0A316YVH0"/>
<feature type="region of interest" description="Disordered" evidence="2">
    <location>
        <begin position="796"/>
        <end position="877"/>
    </location>
</feature>
<reference evidence="3 4" key="1">
    <citation type="journal article" date="2018" name="Mol. Biol. Evol.">
        <title>Broad Genomic Sampling Reveals a Smut Pathogenic Ancestry of the Fungal Clade Ustilaginomycotina.</title>
        <authorList>
            <person name="Kijpornyongpan T."/>
            <person name="Mondo S.J."/>
            <person name="Barry K."/>
            <person name="Sandor L."/>
            <person name="Lee J."/>
            <person name="Lipzen A."/>
            <person name="Pangilinan J."/>
            <person name="LaButti K."/>
            <person name="Hainaut M."/>
            <person name="Henrissat B."/>
            <person name="Grigoriev I.V."/>
            <person name="Spatafora J.W."/>
            <person name="Aime M.C."/>
        </authorList>
    </citation>
    <scope>NUCLEOTIDE SEQUENCE [LARGE SCALE GENOMIC DNA]</scope>
    <source>
        <strain evidence="3 4">MCA 4198</strain>
    </source>
</reference>
<dbReference type="Pfam" id="PF05327">
    <property type="entry name" value="RRN3"/>
    <property type="match status" value="1"/>
</dbReference>
<evidence type="ECO:0000313" key="4">
    <source>
        <dbReference type="Proteomes" id="UP000245768"/>
    </source>
</evidence>
<feature type="compositionally biased region" description="Polar residues" evidence="2">
    <location>
        <begin position="73"/>
        <end position="85"/>
    </location>
</feature>
<gene>
    <name evidence="3" type="ORF">FA10DRAFT_247646</name>
</gene>
<name>A0A316YVH0_9BASI</name>
<keyword evidence="4" id="KW-1185">Reference proteome</keyword>
<dbReference type="FunCoup" id="A0A316YVH0">
    <property type="interactions" value="426"/>
</dbReference>
<evidence type="ECO:0000256" key="2">
    <source>
        <dbReference type="SAM" id="MobiDB-lite"/>
    </source>
</evidence>
<dbReference type="GO" id="GO:0005634">
    <property type="term" value="C:nucleus"/>
    <property type="evidence" value="ECO:0007669"/>
    <property type="project" value="TreeGrafter"/>
</dbReference>
<feature type="compositionally biased region" description="Acidic residues" evidence="2">
    <location>
        <begin position="360"/>
        <end position="403"/>
    </location>
</feature>
<dbReference type="Proteomes" id="UP000245768">
    <property type="component" value="Unassembled WGS sequence"/>
</dbReference>
<dbReference type="GO" id="GO:0001181">
    <property type="term" value="F:RNA polymerase I general transcription initiation factor activity"/>
    <property type="evidence" value="ECO:0007669"/>
    <property type="project" value="InterPro"/>
</dbReference>
<dbReference type="RefSeq" id="XP_025380615.1">
    <property type="nucleotide sequence ID" value="XM_025519462.1"/>
</dbReference>
<feature type="compositionally biased region" description="Low complexity" evidence="2">
    <location>
        <begin position="849"/>
        <end position="871"/>
    </location>
</feature>
<dbReference type="PANTHER" id="PTHR12790:SF0">
    <property type="entry name" value="RNA POLYMERASE I-SPECIFIC TRANSCRIPTION INITIATION FACTOR RRN3-RELATED"/>
    <property type="match status" value="1"/>
</dbReference>
<organism evidence="3 4">
    <name type="scientific">Acaromyces ingoldii</name>
    <dbReference type="NCBI Taxonomy" id="215250"/>
    <lineage>
        <taxon>Eukaryota</taxon>
        <taxon>Fungi</taxon>
        <taxon>Dikarya</taxon>
        <taxon>Basidiomycota</taxon>
        <taxon>Ustilaginomycotina</taxon>
        <taxon>Exobasidiomycetes</taxon>
        <taxon>Exobasidiales</taxon>
        <taxon>Cryptobasidiaceae</taxon>
        <taxon>Acaromyces</taxon>
    </lineage>
</organism>
<protein>
    <submittedName>
        <fullName evidence="3">RNA polymerase I-specific transcription initiation factor RRN3</fullName>
    </submittedName>
</protein>
<dbReference type="GO" id="GO:0001042">
    <property type="term" value="F:RNA polymerase I core binding"/>
    <property type="evidence" value="ECO:0007669"/>
    <property type="project" value="TreeGrafter"/>
</dbReference>
<dbReference type="AlphaFoldDB" id="A0A316YVH0"/>